<organism evidence="2 3">
    <name type="scientific">Oncorhynchus mykiss</name>
    <name type="common">Rainbow trout</name>
    <name type="synonym">Salmo gairdneri</name>
    <dbReference type="NCBI Taxonomy" id="8022"/>
    <lineage>
        <taxon>Eukaryota</taxon>
        <taxon>Metazoa</taxon>
        <taxon>Chordata</taxon>
        <taxon>Craniata</taxon>
        <taxon>Vertebrata</taxon>
        <taxon>Euteleostomi</taxon>
        <taxon>Actinopterygii</taxon>
        <taxon>Neopterygii</taxon>
        <taxon>Teleostei</taxon>
        <taxon>Protacanthopterygii</taxon>
        <taxon>Salmoniformes</taxon>
        <taxon>Salmonidae</taxon>
        <taxon>Salmoninae</taxon>
        <taxon>Oncorhynchus</taxon>
    </lineage>
</organism>
<name>A0A8K9UH66_ONCMY</name>
<reference evidence="2" key="3">
    <citation type="submission" date="2025-09" db="UniProtKB">
        <authorList>
            <consortium name="Ensembl"/>
        </authorList>
    </citation>
    <scope>IDENTIFICATION</scope>
</reference>
<dbReference type="Ensembl" id="ENSOMYT00000166458.1">
    <property type="protein sequence ID" value="ENSOMYP00000110890.1"/>
    <property type="gene ID" value="ENSOMYG00000058946.1"/>
</dbReference>
<evidence type="ECO:0000313" key="2">
    <source>
        <dbReference type="Ensembl" id="ENSOMYP00000110890.1"/>
    </source>
</evidence>
<reference evidence="2" key="1">
    <citation type="submission" date="2020-07" db="EMBL/GenBank/DDBJ databases">
        <title>A long reads based de novo assembly of the rainbow trout Arlee double haploid line genome.</title>
        <authorList>
            <person name="Gao G."/>
            <person name="Palti Y."/>
        </authorList>
    </citation>
    <scope>NUCLEOTIDE SEQUENCE [LARGE SCALE GENOMIC DNA]</scope>
</reference>
<dbReference type="Proteomes" id="UP000694395">
    <property type="component" value="Chromosome 12"/>
</dbReference>
<feature type="compositionally biased region" description="Polar residues" evidence="1">
    <location>
        <begin position="55"/>
        <end position="64"/>
    </location>
</feature>
<evidence type="ECO:0000256" key="1">
    <source>
        <dbReference type="SAM" id="MobiDB-lite"/>
    </source>
</evidence>
<reference evidence="2" key="2">
    <citation type="submission" date="2025-08" db="UniProtKB">
        <authorList>
            <consortium name="Ensembl"/>
        </authorList>
    </citation>
    <scope>IDENTIFICATION</scope>
</reference>
<accession>A0A8K9UH66</accession>
<protein>
    <submittedName>
        <fullName evidence="2">Uncharacterized protein</fullName>
    </submittedName>
</protein>
<sequence>MTQPISTFLPAKQSLLDGSKHGVSCIMGECNTGYTDQQGDTQINNEIHRSARGYTDQQGDTQINKGIHRSDKGIHRSTRRYTDQQGDTQINKEIHRSTRRYTDQQGDTQINKGIHDGSVSVFHL</sequence>
<proteinExistence type="predicted"/>
<feature type="compositionally biased region" description="Basic and acidic residues" evidence="1">
    <location>
        <begin position="90"/>
        <end position="102"/>
    </location>
</feature>
<evidence type="ECO:0000313" key="3">
    <source>
        <dbReference type="Proteomes" id="UP000694395"/>
    </source>
</evidence>
<dbReference type="AlphaFoldDB" id="A0A8K9UH66"/>
<feature type="region of interest" description="Disordered" evidence="1">
    <location>
        <begin position="53"/>
        <end position="117"/>
    </location>
</feature>
<keyword evidence="3" id="KW-1185">Reference proteome</keyword>